<dbReference type="FunFam" id="3.20.20.10:FF:000002">
    <property type="entry name" value="Alanine racemase"/>
    <property type="match status" value="1"/>
</dbReference>
<evidence type="ECO:0000256" key="2">
    <source>
        <dbReference type="ARBA" id="ARBA00022898"/>
    </source>
</evidence>
<comment type="pathway">
    <text evidence="4">Amino-acid biosynthesis; D-alanine biosynthesis; D-alanine from L-alanine: step 1/1.</text>
</comment>
<dbReference type="SMART" id="SM01005">
    <property type="entry name" value="Ala_racemase_C"/>
    <property type="match status" value="1"/>
</dbReference>
<dbReference type="InterPro" id="IPR029066">
    <property type="entry name" value="PLP-binding_barrel"/>
</dbReference>
<dbReference type="SUPFAM" id="SSF51419">
    <property type="entry name" value="PLP-binding barrel"/>
    <property type="match status" value="1"/>
</dbReference>
<accession>A0A3M8K6Q5</accession>
<feature type="domain" description="Alanine racemase C-terminal" evidence="7">
    <location>
        <begin position="234"/>
        <end position="360"/>
    </location>
</feature>
<evidence type="ECO:0000256" key="4">
    <source>
        <dbReference type="HAMAP-Rule" id="MF_01201"/>
    </source>
</evidence>
<dbReference type="Pfam" id="PF01168">
    <property type="entry name" value="Ala_racemase_N"/>
    <property type="match status" value="1"/>
</dbReference>
<feature type="modified residue" description="N6-(pyridoxal phosphate)lysine" evidence="4 5">
    <location>
        <position position="34"/>
    </location>
</feature>
<dbReference type="PROSITE" id="PS00395">
    <property type="entry name" value="ALANINE_RACEMASE"/>
    <property type="match status" value="1"/>
</dbReference>
<dbReference type="PANTHER" id="PTHR30511">
    <property type="entry name" value="ALANINE RACEMASE"/>
    <property type="match status" value="1"/>
</dbReference>
<dbReference type="GO" id="GO:0030632">
    <property type="term" value="P:D-alanine biosynthetic process"/>
    <property type="evidence" value="ECO:0007669"/>
    <property type="project" value="UniProtKB-UniRule"/>
</dbReference>
<dbReference type="CDD" id="cd00430">
    <property type="entry name" value="PLPDE_III_AR"/>
    <property type="match status" value="1"/>
</dbReference>
<evidence type="ECO:0000256" key="3">
    <source>
        <dbReference type="ARBA" id="ARBA00023235"/>
    </source>
</evidence>
<comment type="function">
    <text evidence="4">Catalyzes the interconversion of L-alanine and D-alanine. May also act on other amino acids.</text>
</comment>
<dbReference type="UniPathway" id="UPA00042">
    <property type="reaction ID" value="UER00497"/>
</dbReference>
<evidence type="ECO:0000256" key="5">
    <source>
        <dbReference type="PIRSR" id="PIRSR600821-50"/>
    </source>
</evidence>
<dbReference type="GO" id="GO:0008784">
    <property type="term" value="F:alanine racemase activity"/>
    <property type="evidence" value="ECO:0007669"/>
    <property type="project" value="UniProtKB-UniRule"/>
</dbReference>
<dbReference type="Pfam" id="PF00842">
    <property type="entry name" value="Ala_racemase_C"/>
    <property type="match status" value="1"/>
</dbReference>
<comment type="cofactor">
    <cofactor evidence="1 4 5">
        <name>pyridoxal 5'-phosphate</name>
        <dbReference type="ChEBI" id="CHEBI:597326"/>
    </cofactor>
</comment>
<dbReference type="GO" id="GO:0005829">
    <property type="term" value="C:cytosol"/>
    <property type="evidence" value="ECO:0007669"/>
    <property type="project" value="TreeGrafter"/>
</dbReference>
<gene>
    <name evidence="8" type="ORF">C5L39_05985</name>
</gene>
<proteinExistence type="inferred from homology"/>
<dbReference type="RefSeq" id="WP_123047983.1">
    <property type="nucleotide sequence ID" value="NZ_PTJO01000004.1"/>
</dbReference>
<dbReference type="NCBIfam" id="TIGR00492">
    <property type="entry name" value="alr"/>
    <property type="match status" value="1"/>
</dbReference>
<dbReference type="Gene3D" id="3.20.20.10">
    <property type="entry name" value="Alanine racemase"/>
    <property type="match status" value="1"/>
</dbReference>
<evidence type="ECO:0000313" key="9">
    <source>
        <dbReference type="Proteomes" id="UP000266975"/>
    </source>
</evidence>
<dbReference type="PRINTS" id="PR00992">
    <property type="entry name" value="ALARACEMASE"/>
</dbReference>
<dbReference type="SUPFAM" id="SSF50621">
    <property type="entry name" value="Alanine racemase C-terminal domain-like"/>
    <property type="match status" value="1"/>
</dbReference>
<dbReference type="PANTHER" id="PTHR30511:SF0">
    <property type="entry name" value="ALANINE RACEMASE, CATABOLIC-RELATED"/>
    <property type="match status" value="1"/>
</dbReference>
<dbReference type="GO" id="GO:0009252">
    <property type="term" value="P:peptidoglycan biosynthetic process"/>
    <property type="evidence" value="ECO:0007669"/>
    <property type="project" value="TreeGrafter"/>
</dbReference>
<dbReference type="InterPro" id="IPR020622">
    <property type="entry name" value="Ala_racemase_pyridoxalP-BS"/>
</dbReference>
<feature type="binding site" evidence="4 6">
    <location>
        <position position="128"/>
    </location>
    <ligand>
        <name>substrate</name>
    </ligand>
</feature>
<comment type="catalytic activity">
    <reaction evidence="4">
        <text>L-alanine = D-alanine</text>
        <dbReference type="Rhea" id="RHEA:20249"/>
        <dbReference type="ChEBI" id="CHEBI:57416"/>
        <dbReference type="ChEBI" id="CHEBI:57972"/>
        <dbReference type="EC" id="5.1.1.1"/>
    </reaction>
</comment>
<dbReference type="InterPro" id="IPR009006">
    <property type="entry name" value="Ala_racemase/Decarboxylase_C"/>
</dbReference>
<reference evidence="8 9" key="1">
    <citation type="submission" date="2018-02" db="EMBL/GenBank/DDBJ databases">
        <title>Corynebacterium alimpuense sp. nov., a marine obligate actinomycete isolated from sediments of Valparaiso bay, Chile.</title>
        <authorList>
            <person name="Claverias F."/>
            <person name="Gonzales-Siles L."/>
            <person name="Salva-Serra F."/>
            <person name="Inganaes E."/>
            <person name="Molin K."/>
            <person name="Cumsille A."/>
            <person name="Undabarrena A."/>
            <person name="Couve E."/>
            <person name="Moore E.R.B."/>
            <person name="Gomila M."/>
            <person name="Camara B."/>
        </authorList>
    </citation>
    <scope>NUCLEOTIDE SEQUENCE [LARGE SCALE GENOMIC DNA]</scope>
    <source>
        <strain evidence="8 9">CCUG 69366</strain>
    </source>
</reference>
<dbReference type="GO" id="GO:0030170">
    <property type="term" value="F:pyridoxal phosphate binding"/>
    <property type="evidence" value="ECO:0007669"/>
    <property type="project" value="UniProtKB-UniRule"/>
</dbReference>
<dbReference type="OrthoDB" id="9813814at2"/>
<evidence type="ECO:0000313" key="8">
    <source>
        <dbReference type="EMBL" id="RNE48846.1"/>
    </source>
</evidence>
<evidence type="ECO:0000256" key="1">
    <source>
        <dbReference type="ARBA" id="ARBA00001933"/>
    </source>
</evidence>
<keyword evidence="3 4" id="KW-0413">Isomerase</keyword>
<comment type="caution">
    <text evidence="8">The sequence shown here is derived from an EMBL/GenBank/DDBJ whole genome shotgun (WGS) entry which is preliminary data.</text>
</comment>
<feature type="binding site" evidence="4 6">
    <location>
        <position position="303"/>
    </location>
    <ligand>
        <name>substrate</name>
    </ligand>
</feature>
<dbReference type="AlphaFoldDB" id="A0A3M8K6Q5"/>
<feature type="active site" description="Proton acceptor; specific for L-alanine" evidence="4">
    <location>
        <position position="255"/>
    </location>
</feature>
<dbReference type="Proteomes" id="UP000266975">
    <property type="component" value="Unassembled WGS sequence"/>
</dbReference>
<dbReference type="EC" id="5.1.1.1" evidence="4"/>
<evidence type="ECO:0000259" key="7">
    <source>
        <dbReference type="SMART" id="SM01005"/>
    </source>
</evidence>
<dbReference type="HAMAP" id="MF_01201">
    <property type="entry name" value="Ala_racemase"/>
    <property type="match status" value="1"/>
</dbReference>
<organism evidence="8 9">
    <name type="scientific">Corynebacterium alimapuense</name>
    <dbReference type="NCBI Taxonomy" id="1576874"/>
    <lineage>
        <taxon>Bacteria</taxon>
        <taxon>Bacillati</taxon>
        <taxon>Actinomycetota</taxon>
        <taxon>Actinomycetes</taxon>
        <taxon>Mycobacteriales</taxon>
        <taxon>Corynebacteriaceae</taxon>
        <taxon>Corynebacterium</taxon>
    </lineage>
</organism>
<dbReference type="InterPro" id="IPR011079">
    <property type="entry name" value="Ala_racemase_C"/>
</dbReference>
<comment type="similarity">
    <text evidence="4">Belongs to the alanine racemase family.</text>
</comment>
<dbReference type="InterPro" id="IPR001608">
    <property type="entry name" value="Ala_racemase_N"/>
</dbReference>
<dbReference type="Gene3D" id="2.40.37.10">
    <property type="entry name" value="Lyase, Ornithine Decarboxylase, Chain A, domain 1"/>
    <property type="match status" value="1"/>
</dbReference>
<evidence type="ECO:0000256" key="6">
    <source>
        <dbReference type="PIRSR" id="PIRSR600821-52"/>
    </source>
</evidence>
<protein>
    <recommendedName>
        <fullName evidence="4">Alanine racemase</fullName>
        <ecNumber evidence="4">5.1.1.1</ecNumber>
    </recommendedName>
</protein>
<sequence>MDLLSTRIDLDAIAHNTRLIKERVGNARLMAVVKADAYGHGSVEVASIMSANGADAFGVATLAEAVALRESGVDKPILAWIWSPEQDVTDALAMNIELGVPSLAHARALVEAAIPAKVCVKVETGLHRSGVDEAQWDEIFSLLRDTQHLTVTGVFSHLACADDPSSPVTDRQAAVFERAIARARDLGLEVPINHLCNSPGTLTRPDLHHDQVRVGIALYGLEPVAGRTHGLQPAMTWRGKVIVVKPIEAGEGTSYGLTWNTDVPGQLAVVPCGYADGLPRSFQDHLKVGIGGKLYPQVGRVCMDQIVVWLGDNEFAVAPDDEAIIFGTGGMSATELAEAAGTINYEIVCRPTGRTTRSYEGGVEL</sequence>
<keyword evidence="9" id="KW-1185">Reference proteome</keyword>
<name>A0A3M8K6Q5_9CORY</name>
<feature type="active site" description="Proton acceptor; specific for D-alanine" evidence="4">
    <location>
        <position position="34"/>
    </location>
</feature>
<dbReference type="InterPro" id="IPR000821">
    <property type="entry name" value="Ala_racemase"/>
</dbReference>
<dbReference type="EMBL" id="PTJO01000004">
    <property type="protein sequence ID" value="RNE48846.1"/>
    <property type="molecule type" value="Genomic_DNA"/>
</dbReference>
<keyword evidence="2 4" id="KW-0663">Pyridoxal phosphate</keyword>